<dbReference type="SMART" id="SM00304">
    <property type="entry name" value="HAMP"/>
    <property type="match status" value="1"/>
</dbReference>
<dbReference type="EMBL" id="JPWH01000008">
    <property type="protein sequence ID" value="RCK50240.1"/>
    <property type="molecule type" value="Genomic_DNA"/>
</dbReference>
<protein>
    <submittedName>
        <fullName evidence="16">Chemotaxis protein</fullName>
    </submittedName>
</protein>
<dbReference type="PANTHER" id="PTHR32089:SF112">
    <property type="entry name" value="LYSOZYME-LIKE PROTEIN-RELATED"/>
    <property type="match status" value="1"/>
</dbReference>
<evidence type="ECO:0000259" key="15">
    <source>
        <dbReference type="PROSITE" id="PS50885"/>
    </source>
</evidence>
<dbReference type="Pfam" id="PF00672">
    <property type="entry name" value="HAMP"/>
    <property type="match status" value="1"/>
</dbReference>
<evidence type="ECO:0000259" key="13">
    <source>
        <dbReference type="PROSITE" id="PS50111"/>
    </source>
</evidence>
<comment type="caution">
    <text evidence="16">The sequence shown here is derived from an EMBL/GenBank/DDBJ whole genome shotgun (WGS) entry which is preliminary data.</text>
</comment>
<dbReference type="GO" id="GO:0005886">
    <property type="term" value="C:plasma membrane"/>
    <property type="evidence" value="ECO:0007669"/>
    <property type="project" value="UniProtKB-SubCell"/>
</dbReference>
<reference evidence="16 17" key="1">
    <citation type="submission" date="2014-07" db="EMBL/GenBank/DDBJ databases">
        <title>Draft genome sequence of Thalassospira profundimaris S25-3-2.</title>
        <authorList>
            <person name="Lai Q."/>
            <person name="Shao Z."/>
        </authorList>
    </citation>
    <scope>NUCLEOTIDE SEQUENCE [LARGE SCALE GENOMIC DNA]</scope>
    <source>
        <strain evidence="16 17">S25-3-2</strain>
    </source>
</reference>
<dbReference type="CDD" id="cd06225">
    <property type="entry name" value="HAMP"/>
    <property type="match status" value="1"/>
</dbReference>
<dbReference type="InterPro" id="IPR004089">
    <property type="entry name" value="MCPsignal_dom"/>
</dbReference>
<evidence type="ECO:0000256" key="7">
    <source>
        <dbReference type="ARBA" id="ARBA00023136"/>
    </source>
</evidence>
<dbReference type="CDD" id="cd12913">
    <property type="entry name" value="PDC1_MCP_like"/>
    <property type="match status" value="1"/>
</dbReference>
<dbReference type="PROSITE" id="PS50885">
    <property type="entry name" value="HAMP"/>
    <property type="match status" value="1"/>
</dbReference>
<keyword evidence="11" id="KW-0175">Coiled coil</keyword>
<dbReference type="InterPro" id="IPR033479">
    <property type="entry name" value="dCache_1"/>
</dbReference>
<evidence type="ECO:0000313" key="17">
    <source>
        <dbReference type="Proteomes" id="UP000252517"/>
    </source>
</evidence>
<keyword evidence="7 12" id="KW-0472">Membrane</keyword>
<keyword evidence="3" id="KW-0145">Chemotaxis</keyword>
<dbReference type="SUPFAM" id="SSF58104">
    <property type="entry name" value="Methyl-accepting chemotaxis protein (MCP) signaling domain"/>
    <property type="match status" value="1"/>
</dbReference>
<dbReference type="PANTHER" id="PTHR32089">
    <property type="entry name" value="METHYL-ACCEPTING CHEMOTAXIS PROTEIN MCPB"/>
    <property type="match status" value="1"/>
</dbReference>
<dbReference type="Gene3D" id="3.30.450.20">
    <property type="entry name" value="PAS domain"/>
    <property type="match status" value="2"/>
</dbReference>
<feature type="coiled-coil region" evidence="11">
    <location>
        <begin position="429"/>
        <end position="457"/>
    </location>
</feature>
<dbReference type="Pfam" id="PF00015">
    <property type="entry name" value="MCPsignal"/>
    <property type="match status" value="1"/>
</dbReference>
<name>A0A367XAR6_9PROT</name>
<keyword evidence="6 12" id="KW-1133">Transmembrane helix</keyword>
<dbReference type="Gene3D" id="6.10.340.10">
    <property type="match status" value="1"/>
</dbReference>
<dbReference type="Pfam" id="PF02743">
    <property type="entry name" value="dCache_1"/>
    <property type="match status" value="1"/>
</dbReference>
<dbReference type="PROSITE" id="PS50192">
    <property type="entry name" value="T_SNARE"/>
    <property type="match status" value="1"/>
</dbReference>
<dbReference type="GO" id="GO:0006935">
    <property type="term" value="P:chemotaxis"/>
    <property type="evidence" value="ECO:0007669"/>
    <property type="project" value="UniProtKB-KW"/>
</dbReference>
<evidence type="ECO:0000256" key="6">
    <source>
        <dbReference type="ARBA" id="ARBA00022989"/>
    </source>
</evidence>
<dbReference type="GO" id="GO:0004888">
    <property type="term" value="F:transmembrane signaling receptor activity"/>
    <property type="evidence" value="ECO:0007669"/>
    <property type="project" value="InterPro"/>
</dbReference>
<evidence type="ECO:0000259" key="14">
    <source>
        <dbReference type="PROSITE" id="PS50192"/>
    </source>
</evidence>
<organism evidence="16 17">
    <name type="scientific">Thalassospira profundimaris</name>
    <dbReference type="NCBI Taxonomy" id="502049"/>
    <lineage>
        <taxon>Bacteria</taxon>
        <taxon>Pseudomonadati</taxon>
        <taxon>Pseudomonadota</taxon>
        <taxon>Alphaproteobacteria</taxon>
        <taxon>Rhodospirillales</taxon>
        <taxon>Thalassospiraceae</taxon>
        <taxon>Thalassospira</taxon>
    </lineage>
</organism>
<feature type="domain" description="T-SNARE coiled-coil homology" evidence="14">
    <location>
        <begin position="637"/>
        <end position="689"/>
    </location>
</feature>
<evidence type="ECO:0000256" key="5">
    <source>
        <dbReference type="ARBA" id="ARBA00022692"/>
    </source>
</evidence>
<feature type="domain" description="Methyl-accepting transducer" evidence="13">
    <location>
        <begin position="468"/>
        <end position="711"/>
    </location>
</feature>
<dbReference type="AlphaFoldDB" id="A0A367XAR6"/>
<evidence type="ECO:0000256" key="10">
    <source>
        <dbReference type="PROSITE-ProRule" id="PRU00284"/>
    </source>
</evidence>
<dbReference type="GO" id="GO:0007165">
    <property type="term" value="P:signal transduction"/>
    <property type="evidence" value="ECO:0007669"/>
    <property type="project" value="UniProtKB-KW"/>
</dbReference>
<dbReference type="RefSeq" id="WP_181847557.1">
    <property type="nucleotide sequence ID" value="NZ_JPWH01000008.1"/>
</dbReference>
<evidence type="ECO:0000256" key="12">
    <source>
        <dbReference type="SAM" id="Phobius"/>
    </source>
</evidence>
<evidence type="ECO:0000313" key="16">
    <source>
        <dbReference type="EMBL" id="RCK50240.1"/>
    </source>
</evidence>
<comment type="similarity">
    <text evidence="9">Belongs to the methyl-accepting chemotaxis (MCP) protein family.</text>
</comment>
<dbReference type="PROSITE" id="PS50111">
    <property type="entry name" value="CHEMOTAXIS_TRANSDUC_2"/>
    <property type="match status" value="1"/>
</dbReference>
<keyword evidence="4" id="KW-0997">Cell inner membrane</keyword>
<feature type="transmembrane region" description="Helical" evidence="12">
    <location>
        <begin position="362"/>
        <end position="383"/>
    </location>
</feature>
<evidence type="ECO:0000256" key="9">
    <source>
        <dbReference type="ARBA" id="ARBA00029447"/>
    </source>
</evidence>
<dbReference type="PRINTS" id="PR00260">
    <property type="entry name" value="CHEMTRNSDUCR"/>
</dbReference>
<evidence type="ECO:0000256" key="2">
    <source>
        <dbReference type="ARBA" id="ARBA00022475"/>
    </source>
</evidence>
<evidence type="ECO:0000256" key="8">
    <source>
        <dbReference type="ARBA" id="ARBA00023224"/>
    </source>
</evidence>
<evidence type="ECO:0000256" key="11">
    <source>
        <dbReference type="SAM" id="Coils"/>
    </source>
</evidence>
<accession>A0A367XAR6</accession>
<dbReference type="Gene3D" id="1.10.287.950">
    <property type="entry name" value="Methyl-accepting chemotaxis protein"/>
    <property type="match status" value="1"/>
</dbReference>
<keyword evidence="5 12" id="KW-0812">Transmembrane</keyword>
<dbReference type="InterPro" id="IPR004090">
    <property type="entry name" value="Chemotax_Me-accpt_rcpt"/>
</dbReference>
<keyword evidence="8 10" id="KW-0807">Transducer</keyword>
<comment type="subcellular location">
    <subcellularLocation>
        <location evidence="1">Cell inner membrane</location>
        <topology evidence="1">Multi-pass membrane protein</topology>
    </subcellularLocation>
</comment>
<feature type="transmembrane region" description="Helical" evidence="12">
    <location>
        <begin position="12"/>
        <end position="34"/>
    </location>
</feature>
<proteinExistence type="inferred from homology"/>
<keyword evidence="2" id="KW-1003">Cell membrane</keyword>
<evidence type="ECO:0000256" key="3">
    <source>
        <dbReference type="ARBA" id="ARBA00022500"/>
    </source>
</evidence>
<evidence type="ECO:0000256" key="4">
    <source>
        <dbReference type="ARBA" id="ARBA00022519"/>
    </source>
</evidence>
<dbReference type="InterPro" id="IPR003660">
    <property type="entry name" value="HAMP_dom"/>
</dbReference>
<dbReference type="InterPro" id="IPR000727">
    <property type="entry name" value="T_SNARE_dom"/>
</dbReference>
<sequence>MSLFSLSRIKTIQLKIAMVSGACLIATIAALVGYNLVSTRISNDYITSEVMGIVDAQVKETLLNRAQFEAKKIEEELDTAFDAARNLAQAFSVLADDKAAGTPPADRRRQFNAVLERVLEDNKAFNGTYSAWEPNALDGNDAAFKGNRNMGSDDTGRFLPYWTRNASGDIAIQPLVEYDSSAKHPNGLIKGDWYISPSRTGKENILGPLPYIVQGKSVFLATMSVPVMVDGKFAGVAGADYDLEFVQKLAVSVQQSLYEGQGDVVIMGNNGLIIANSGNAQTIGQDTATVNNRWHSGFEAIEAGKALIRDDANSPDIEVFAPIETGANQRPWSILISVPREVVQATVNDLENAISSRTSDSIFWSVVVGLVIAAIAIILIVLAARSIARPIRQCADFANGIARNDFDQTLHIDQQDEVGVLAQALGKMLEDLKRNIAQRAEDQARAEEDRRKALNSMADEFESSVGGLVSGVTMAATELQATAKSMSQTANTTSERAVVVAAASEQTAKNVQTVASATEELSASFIEIGARVEESTEIIASAVRQALDTNAKVRGLNEAAQKIDEVVLLINDIAGKTNLLALNATIEAARAGDAGKGFAVVASEVKTLATQTARATDEIAGHIKAIQEATGSSAIAIKEISDTISSVNDISTGIASAIQEQTAATQEISRNISQAASGTADVSSNIDDVTRAAGETGGAADEVLTAAAELGKNGTSLMDQVEIFLKTVRR</sequence>
<feature type="domain" description="HAMP" evidence="15">
    <location>
        <begin position="385"/>
        <end position="437"/>
    </location>
</feature>
<evidence type="ECO:0000256" key="1">
    <source>
        <dbReference type="ARBA" id="ARBA00004429"/>
    </source>
</evidence>
<gene>
    <name evidence="16" type="ORF">TH25_11530</name>
</gene>
<feature type="coiled-coil region" evidence="11">
    <location>
        <begin position="56"/>
        <end position="90"/>
    </location>
</feature>
<dbReference type="SMART" id="SM00283">
    <property type="entry name" value="MA"/>
    <property type="match status" value="1"/>
</dbReference>
<dbReference type="Proteomes" id="UP000252517">
    <property type="component" value="Unassembled WGS sequence"/>
</dbReference>